<keyword evidence="3" id="KW-1185">Reference proteome</keyword>
<dbReference type="Proteomes" id="UP001139721">
    <property type="component" value="Unassembled WGS sequence"/>
</dbReference>
<proteinExistence type="predicted"/>
<reference evidence="2" key="1">
    <citation type="submission" date="2021-11" db="EMBL/GenBank/DDBJ databases">
        <title>Legionella maioricencis sp. nov., a new species isolated from hot water samples in Mallorca.</title>
        <authorList>
            <person name="Crespi S."/>
            <person name="Drasar V."/>
            <person name="Salva-Serra F."/>
            <person name="Jaen-Luchoro D."/>
            <person name="Pineiro-Iglesias B."/>
            <person name="Aliaga F."/>
            <person name="Fernandez-Juarez V."/>
            <person name="Coll G."/>
            <person name="Moore E.R.B."/>
            <person name="Bennasar-Figueras A."/>
        </authorList>
    </citation>
    <scope>NUCLEOTIDE SEQUENCE</scope>
    <source>
        <strain evidence="2">HCPI-6</strain>
    </source>
</reference>
<keyword evidence="1" id="KW-0812">Transmembrane</keyword>
<keyword evidence="1" id="KW-0472">Membrane</keyword>
<name>A0A9X2D2M1_9GAMM</name>
<evidence type="ECO:0000313" key="3">
    <source>
        <dbReference type="Proteomes" id="UP001139721"/>
    </source>
</evidence>
<dbReference type="GO" id="GO:0043683">
    <property type="term" value="P:type IV pilus assembly"/>
    <property type="evidence" value="ECO:0007669"/>
    <property type="project" value="InterPro"/>
</dbReference>
<dbReference type="EMBL" id="JAJKBJ010000022">
    <property type="protein sequence ID" value="MCL9685321.1"/>
    <property type="molecule type" value="Genomic_DNA"/>
</dbReference>
<dbReference type="AlphaFoldDB" id="A0A9X2D2M1"/>
<evidence type="ECO:0000313" key="2">
    <source>
        <dbReference type="EMBL" id="MCL9685321.1"/>
    </source>
</evidence>
<sequence>MNQNELQQQGFSLVELMVATVISLFISYAVLEIYLAQSQLHKVSNSQAVIQSTQNAIINLVTPIVRSTGFMGCGTLVTAISNLNAGGPNPIATLNTNPIMIIGYSGGGASFTITQDNPANDGNVGNWTPSLEPTLAGKVQKGNDVLIVLGPAPGSFPLAITTIDPGSSFLVVQSSPATLTAGQFGAVSDCAKTVVFQITGVAGANINHNGGTGTLENSSSTFPVSFAIGSQFIPLQQTAFFVGQGAGGQSALMRATLVGNNWNIQPIVPGIEFMKVQYGIGSGGNITQYVSANAVPNWAQVYAVRIGFLIQGEVGSGTRASNQFTVLDTQVTVPADNRIRHVFEITINLRNALS</sequence>
<feature type="transmembrane region" description="Helical" evidence="1">
    <location>
        <begin position="12"/>
        <end position="36"/>
    </location>
</feature>
<dbReference type="InterPro" id="IPR012902">
    <property type="entry name" value="N_methyl_site"/>
</dbReference>
<dbReference type="Pfam" id="PF07963">
    <property type="entry name" value="N_methyl"/>
    <property type="match status" value="1"/>
</dbReference>
<accession>A0A9X2D2M1</accession>
<dbReference type="NCBIfam" id="TIGR02532">
    <property type="entry name" value="IV_pilin_GFxxxE"/>
    <property type="match status" value="1"/>
</dbReference>
<dbReference type="RefSeq" id="WP_250423464.1">
    <property type="nucleotide sequence ID" value="NZ_JAJKBJ010000022.1"/>
</dbReference>
<dbReference type="Pfam" id="PF16074">
    <property type="entry name" value="PilW"/>
    <property type="match status" value="1"/>
</dbReference>
<dbReference type="InterPro" id="IPR032092">
    <property type="entry name" value="PilW"/>
</dbReference>
<keyword evidence="1" id="KW-1133">Transmembrane helix</keyword>
<gene>
    <name evidence="2" type="ORF">LOX96_14555</name>
</gene>
<evidence type="ECO:0000256" key="1">
    <source>
        <dbReference type="SAM" id="Phobius"/>
    </source>
</evidence>
<protein>
    <submittedName>
        <fullName evidence="2">PilW family protein</fullName>
    </submittedName>
</protein>
<organism evidence="2 3">
    <name type="scientific">Legionella maioricensis</name>
    <dbReference type="NCBI Taxonomy" id="2896528"/>
    <lineage>
        <taxon>Bacteria</taxon>
        <taxon>Pseudomonadati</taxon>
        <taxon>Pseudomonadota</taxon>
        <taxon>Gammaproteobacteria</taxon>
        <taxon>Legionellales</taxon>
        <taxon>Legionellaceae</taxon>
        <taxon>Legionella</taxon>
    </lineage>
</organism>
<comment type="caution">
    <text evidence="2">The sequence shown here is derived from an EMBL/GenBank/DDBJ whole genome shotgun (WGS) entry which is preliminary data.</text>
</comment>